<dbReference type="InterPro" id="IPR010158">
    <property type="entry name" value="Amidase_Cbmase"/>
</dbReference>
<accession>A0A060T4N0</accession>
<dbReference type="InterPro" id="IPR002933">
    <property type="entry name" value="Peptidase_M20"/>
</dbReference>
<evidence type="ECO:0000256" key="1">
    <source>
        <dbReference type="ARBA" id="ARBA00006247"/>
    </source>
</evidence>
<evidence type="ECO:0000259" key="3">
    <source>
        <dbReference type="Pfam" id="PF07687"/>
    </source>
</evidence>
<dbReference type="InterPro" id="IPR036264">
    <property type="entry name" value="Bact_exopeptidase_dim_dom"/>
</dbReference>
<evidence type="ECO:0000256" key="2">
    <source>
        <dbReference type="ARBA" id="ARBA00022801"/>
    </source>
</evidence>
<comment type="similarity">
    <text evidence="1">Belongs to the peptidase M20A family.</text>
</comment>
<feature type="domain" description="Peptidase M20 dimerisation" evidence="3">
    <location>
        <begin position="247"/>
        <end position="348"/>
    </location>
</feature>
<organism evidence="4">
    <name type="scientific">Blastobotrys adeninivorans</name>
    <name type="common">Yeast</name>
    <name type="synonym">Arxula adeninivorans</name>
    <dbReference type="NCBI Taxonomy" id="409370"/>
    <lineage>
        <taxon>Eukaryota</taxon>
        <taxon>Fungi</taxon>
        <taxon>Dikarya</taxon>
        <taxon>Ascomycota</taxon>
        <taxon>Saccharomycotina</taxon>
        <taxon>Dipodascomycetes</taxon>
        <taxon>Dipodascales</taxon>
        <taxon>Trichomonascaceae</taxon>
        <taxon>Blastobotrys</taxon>
    </lineage>
</organism>
<dbReference type="EMBL" id="HG937693">
    <property type="protein sequence ID" value="CDP35734.1"/>
    <property type="molecule type" value="Genomic_DNA"/>
</dbReference>
<dbReference type="Pfam" id="PF07687">
    <property type="entry name" value="M20_dimer"/>
    <property type="match status" value="1"/>
</dbReference>
<dbReference type="NCBIfam" id="TIGR01879">
    <property type="entry name" value="hydantase"/>
    <property type="match status" value="1"/>
</dbReference>
<reference evidence="4" key="1">
    <citation type="submission" date="2014-02" db="EMBL/GenBank/DDBJ databases">
        <authorList>
            <person name="Genoscope - CEA"/>
        </authorList>
    </citation>
    <scope>NUCLEOTIDE SEQUENCE</scope>
    <source>
        <strain evidence="4">LS3</strain>
    </source>
</reference>
<gene>
    <name evidence="4" type="ORF">GNLVRS02_ARAD1C42240g</name>
</gene>
<dbReference type="Pfam" id="PF01546">
    <property type="entry name" value="Peptidase_M20"/>
    <property type="match status" value="1"/>
</dbReference>
<dbReference type="PANTHER" id="PTHR32494:SF5">
    <property type="entry name" value="ALLANTOATE AMIDOHYDROLASE"/>
    <property type="match status" value="1"/>
</dbReference>
<sequence>MRQVYKGLRALAYRPLLRTYTMTHSSISSQQAIDSGVQANSKRYWDTIHHTCDKWGATPDGGMNRLALNDDDKSVRNWFIDEVKSLGCKVTVDSMGNIFAVRPGTNNSLAPVGMGSHLDTQPRGGRYDGIAGVQAGLEVLRTLHDNNIQTYAPVAVVNWTNEEGARFPKAMVSSGVWSGSIPQKDAYALEDINNPGVTFVGELERIGFKGDTSASYEAVPLSAHFELHIEQGPILEAENIRVGVVSGVQGMRWYDAEIVGFDAHTGTTPMNRRRDALVATSEMVLAIEETANAHNGLGTVGVINSSPQSTNTIPGQVSFSIDVRHTAEDKLDALEKDLFAKLDAIAKKRNVQFSYNEKWHSRQLNFHPDIVGSLQASADALGYSSLSIQSGAGHDSCYTSKRVPTGMLFIPCKDGVSHNPAEYSSPEALADGVQTLFGAVLRYDELLRSRA</sequence>
<dbReference type="PhylomeDB" id="A0A060T4N0"/>
<protein>
    <submittedName>
        <fullName evidence="4">ARAD1C42240p</fullName>
    </submittedName>
</protein>
<dbReference type="CDD" id="cd03884">
    <property type="entry name" value="M20_bAS"/>
    <property type="match status" value="1"/>
</dbReference>
<dbReference type="NCBIfam" id="NF006771">
    <property type="entry name" value="PRK09290.1-5"/>
    <property type="match status" value="1"/>
</dbReference>
<dbReference type="PANTHER" id="PTHR32494">
    <property type="entry name" value="ALLANTOATE DEIMINASE-RELATED"/>
    <property type="match status" value="1"/>
</dbReference>
<evidence type="ECO:0000313" key="4">
    <source>
        <dbReference type="EMBL" id="CDP35734.1"/>
    </source>
</evidence>
<dbReference type="PIRSF" id="PIRSF001235">
    <property type="entry name" value="Amidase_carbamoylase"/>
    <property type="match status" value="1"/>
</dbReference>
<dbReference type="SUPFAM" id="SSF53187">
    <property type="entry name" value="Zn-dependent exopeptidases"/>
    <property type="match status" value="1"/>
</dbReference>
<proteinExistence type="inferred from homology"/>
<dbReference type="SUPFAM" id="SSF55031">
    <property type="entry name" value="Bacterial exopeptidase dimerisation domain"/>
    <property type="match status" value="1"/>
</dbReference>
<dbReference type="InterPro" id="IPR011650">
    <property type="entry name" value="Peptidase_M20_dimer"/>
</dbReference>
<dbReference type="NCBIfam" id="NF006769">
    <property type="entry name" value="PRK09290.1-3"/>
    <property type="match status" value="1"/>
</dbReference>
<name>A0A060T4N0_BLAAD</name>
<dbReference type="AlphaFoldDB" id="A0A060T4N0"/>
<keyword evidence="2" id="KW-0378">Hydrolase</keyword>
<dbReference type="Gene3D" id="3.40.630.10">
    <property type="entry name" value="Zn peptidases"/>
    <property type="match status" value="1"/>
</dbReference>
<dbReference type="Gene3D" id="3.30.70.360">
    <property type="match status" value="1"/>
</dbReference>
<reference evidence="4" key="2">
    <citation type="submission" date="2014-06" db="EMBL/GenBank/DDBJ databases">
        <title>The complete genome of Blastobotrys (Arxula) adeninivorans LS3 - a yeast of biotechnological interest.</title>
        <authorList>
            <person name="Kunze G."/>
            <person name="Gaillardin C."/>
            <person name="Czernicka M."/>
            <person name="Durrens P."/>
            <person name="Martin T."/>
            <person name="Boer E."/>
            <person name="Gabaldon T."/>
            <person name="Cruz J."/>
            <person name="Talla E."/>
            <person name="Marck C."/>
            <person name="Goffeau A."/>
            <person name="Barbe V."/>
            <person name="Baret P."/>
            <person name="Baronian K."/>
            <person name="Beier S."/>
            <person name="Bleykasten C."/>
            <person name="Bode R."/>
            <person name="Casaregola S."/>
            <person name="Despons L."/>
            <person name="Fairhead C."/>
            <person name="Giersberg M."/>
            <person name="Gierski P."/>
            <person name="Hahnel U."/>
            <person name="Hartmann A."/>
            <person name="Jankowska D."/>
            <person name="Jubin C."/>
            <person name="Jung P."/>
            <person name="Lafontaine I."/>
            <person name="Leh-Louis V."/>
            <person name="Lemaire M."/>
            <person name="Marcet-Houben M."/>
            <person name="Mascher M."/>
            <person name="Morel G."/>
            <person name="Richard G.-F."/>
            <person name="Riechen J."/>
            <person name="Sacerdot C."/>
            <person name="Sarkar A."/>
            <person name="Savel G."/>
            <person name="Schacherer J."/>
            <person name="Sherman D."/>
            <person name="Straub M.-L."/>
            <person name="Stein N."/>
            <person name="Thierry A."/>
            <person name="Trautwein-Schult A."/>
            <person name="Westhof E."/>
            <person name="Worch S."/>
            <person name="Dujon B."/>
            <person name="Souciet J.-L."/>
            <person name="Wincker P."/>
            <person name="Scholz U."/>
            <person name="Neuveglise N."/>
        </authorList>
    </citation>
    <scope>NUCLEOTIDE SEQUENCE</scope>
    <source>
        <strain evidence="4">LS3</strain>
    </source>
</reference>
<dbReference type="GO" id="GO:0016813">
    <property type="term" value="F:hydrolase activity, acting on carbon-nitrogen (but not peptide) bonds, in linear amidines"/>
    <property type="evidence" value="ECO:0007669"/>
    <property type="project" value="InterPro"/>
</dbReference>